<dbReference type="PANTHER" id="PTHR11866">
    <property type="entry name" value="G-PROTEIN COUPLED RECEPTOR FAMILY 1 MEMBER"/>
    <property type="match status" value="1"/>
</dbReference>
<dbReference type="InterPro" id="IPR017452">
    <property type="entry name" value="GPCR_Rhodpsn_7TM"/>
</dbReference>
<sequence length="402" mass="44781">MSKSGGNVTWKDQLVGSIVVILFAFTLVLNFLALHYTYVKVRKPSLKKIPHLFVGALSLAGLGIACFQYVPFITTRFNGEWSREDGVCHFVAFGVLFFGTLTISLVVMMSLERLGAIVFPFYYKESVTFQRCVVLLAIVVVYSFILAILPQALNKVELNVSTGVCSYAVESHNVDTGIVVYVMSIHYVLSVIVMVLSNITVVYTLHVLERNSLSDVYDQDNKPEKGTRAKGSGTSACVSFAKMVTLMAVCYSICWTTILMRIVILYAYNWHNMYFDQVVLVLTTLDPLINHCVCLWTMRKYRDGYASSLGKVFSCLKPSEEGMFRSAITRISSISRRSFSRSSSSARSSSMRTSRRKSSAAHTYKQVAQNNAGVPAPIEAQVYAEIQSDPKELVEQGHSDDP</sequence>
<evidence type="ECO:0000256" key="8">
    <source>
        <dbReference type="ARBA" id="ARBA00023180"/>
    </source>
</evidence>
<dbReference type="GO" id="GO:0005886">
    <property type="term" value="C:plasma membrane"/>
    <property type="evidence" value="ECO:0007669"/>
    <property type="project" value="UniProtKB-SubCell"/>
</dbReference>
<feature type="domain" description="G-protein coupled receptors family 1 profile" evidence="12">
    <location>
        <begin position="29"/>
        <end position="294"/>
    </location>
</feature>
<evidence type="ECO:0000313" key="13">
    <source>
        <dbReference type="EMBL" id="PFX31702.1"/>
    </source>
</evidence>
<keyword evidence="8" id="KW-0325">Glycoprotein</keyword>
<evidence type="ECO:0000256" key="3">
    <source>
        <dbReference type="ARBA" id="ARBA00022692"/>
    </source>
</evidence>
<feature type="transmembrane region" description="Helical" evidence="11">
    <location>
        <begin position="274"/>
        <end position="298"/>
    </location>
</feature>
<comment type="caution">
    <text evidence="13">The sequence shown here is derived from an EMBL/GenBank/DDBJ whole genome shotgun (WGS) entry which is preliminary data.</text>
</comment>
<dbReference type="InterPro" id="IPR008365">
    <property type="entry name" value="Prostanoid_rcpt"/>
</dbReference>
<dbReference type="OrthoDB" id="5959154at2759"/>
<dbReference type="STRING" id="50429.A0A2B4ST15"/>
<evidence type="ECO:0000313" key="14">
    <source>
        <dbReference type="Proteomes" id="UP000225706"/>
    </source>
</evidence>
<feature type="transmembrane region" description="Helical" evidence="11">
    <location>
        <begin position="178"/>
        <end position="205"/>
    </location>
</feature>
<evidence type="ECO:0000256" key="9">
    <source>
        <dbReference type="ARBA" id="ARBA00023224"/>
    </source>
</evidence>
<gene>
    <name evidence="13" type="primary">CTR2</name>
    <name evidence="13" type="ORF">AWC38_SpisGene3457</name>
</gene>
<dbReference type="Pfam" id="PF00001">
    <property type="entry name" value="7tm_1"/>
    <property type="match status" value="1"/>
</dbReference>
<evidence type="ECO:0000256" key="2">
    <source>
        <dbReference type="ARBA" id="ARBA00022475"/>
    </source>
</evidence>
<evidence type="ECO:0000256" key="6">
    <source>
        <dbReference type="ARBA" id="ARBA00023136"/>
    </source>
</evidence>
<keyword evidence="7 13" id="KW-0675">Receptor</keyword>
<protein>
    <submittedName>
        <fullName evidence="13">Cephalotocin receptor 2</fullName>
    </submittedName>
</protein>
<comment type="subcellular location">
    <subcellularLocation>
        <location evidence="1">Cell membrane</location>
        <topology evidence="1">Multi-pass membrane protein</topology>
    </subcellularLocation>
</comment>
<evidence type="ECO:0000256" key="7">
    <source>
        <dbReference type="ARBA" id="ARBA00023170"/>
    </source>
</evidence>
<dbReference type="Gene3D" id="1.20.1070.10">
    <property type="entry name" value="Rhodopsin 7-helix transmembrane proteins"/>
    <property type="match status" value="1"/>
</dbReference>
<evidence type="ECO:0000256" key="10">
    <source>
        <dbReference type="SAM" id="MobiDB-lite"/>
    </source>
</evidence>
<dbReference type="AlphaFoldDB" id="A0A2B4ST15"/>
<reference evidence="14" key="1">
    <citation type="journal article" date="2017" name="bioRxiv">
        <title>Comparative analysis of the genomes of Stylophora pistillata and Acropora digitifera provides evidence for extensive differences between species of corals.</title>
        <authorList>
            <person name="Voolstra C.R."/>
            <person name="Li Y."/>
            <person name="Liew Y.J."/>
            <person name="Baumgarten S."/>
            <person name="Zoccola D."/>
            <person name="Flot J.-F."/>
            <person name="Tambutte S."/>
            <person name="Allemand D."/>
            <person name="Aranda M."/>
        </authorList>
    </citation>
    <scope>NUCLEOTIDE SEQUENCE [LARGE SCALE GENOMIC DNA]</scope>
</reference>
<feature type="transmembrane region" description="Helical" evidence="11">
    <location>
        <begin position="248"/>
        <end position="268"/>
    </location>
</feature>
<accession>A0A2B4ST15</accession>
<dbReference type="CDD" id="cd00637">
    <property type="entry name" value="7tm_classA_rhodopsin-like"/>
    <property type="match status" value="1"/>
</dbReference>
<dbReference type="SUPFAM" id="SSF81321">
    <property type="entry name" value="Family A G protein-coupled receptor-like"/>
    <property type="match status" value="1"/>
</dbReference>
<feature type="region of interest" description="Disordered" evidence="10">
    <location>
        <begin position="339"/>
        <end position="373"/>
    </location>
</feature>
<feature type="transmembrane region" description="Helical" evidence="11">
    <location>
        <begin position="14"/>
        <end position="39"/>
    </location>
</feature>
<evidence type="ECO:0000256" key="4">
    <source>
        <dbReference type="ARBA" id="ARBA00022989"/>
    </source>
</evidence>
<evidence type="ECO:0000256" key="5">
    <source>
        <dbReference type="ARBA" id="ARBA00023040"/>
    </source>
</evidence>
<keyword evidence="14" id="KW-1185">Reference proteome</keyword>
<keyword evidence="4 11" id="KW-1133">Transmembrane helix</keyword>
<keyword evidence="3 11" id="KW-0812">Transmembrane</keyword>
<proteinExistence type="predicted"/>
<evidence type="ECO:0000256" key="1">
    <source>
        <dbReference type="ARBA" id="ARBA00004651"/>
    </source>
</evidence>
<organism evidence="13 14">
    <name type="scientific">Stylophora pistillata</name>
    <name type="common">Smooth cauliflower coral</name>
    <dbReference type="NCBI Taxonomy" id="50429"/>
    <lineage>
        <taxon>Eukaryota</taxon>
        <taxon>Metazoa</taxon>
        <taxon>Cnidaria</taxon>
        <taxon>Anthozoa</taxon>
        <taxon>Hexacorallia</taxon>
        <taxon>Scleractinia</taxon>
        <taxon>Astrocoeniina</taxon>
        <taxon>Pocilloporidae</taxon>
        <taxon>Stylophora</taxon>
    </lineage>
</organism>
<keyword evidence="9" id="KW-0807">Transducer</keyword>
<feature type="transmembrane region" description="Helical" evidence="11">
    <location>
        <begin position="132"/>
        <end position="153"/>
    </location>
</feature>
<feature type="compositionally biased region" description="Low complexity" evidence="10">
    <location>
        <begin position="339"/>
        <end position="352"/>
    </location>
</feature>
<dbReference type="GO" id="GO:0004930">
    <property type="term" value="F:G protein-coupled receptor activity"/>
    <property type="evidence" value="ECO:0007669"/>
    <property type="project" value="UniProtKB-KW"/>
</dbReference>
<dbReference type="EMBL" id="LSMT01000032">
    <property type="protein sequence ID" value="PFX31702.1"/>
    <property type="molecule type" value="Genomic_DNA"/>
</dbReference>
<evidence type="ECO:0000259" key="12">
    <source>
        <dbReference type="PROSITE" id="PS50262"/>
    </source>
</evidence>
<keyword evidence="6 11" id="KW-0472">Membrane</keyword>
<evidence type="ECO:0000256" key="11">
    <source>
        <dbReference type="SAM" id="Phobius"/>
    </source>
</evidence>
<dbReference type="PROSITE" id="PS50262">
    <property type="entry name" value="G_PROTEIN_RECEP_F1_2"/>
    <property type="match status" value="1"/>
</dbReference>
<feature type="transmembrane region" description="Helical" evidence="11">
    <location>
        <begin position="90"/>
        <end position="111"/>
    </location>
</feature>
<keyword evidence="2" id="KW-1003">Cell membrane</keyword>
<keyword evidence="5" id="KW-0297">G-protein coupled receptor</keyword>
<name>A0A2B4ST15_STYPI</name>
<dbReference type="InterPro" id="IPR000276">
    <property type="entry name" value="GPCR_Rhodpsn"/>
</dbReference>
<feature type="transmembrane region" description="Helical" evidence="11">
    <location>
        <begin position="51"/>
        <end position="70"/>
    </location>
</feature>
<dbReference type="Proteomes" id="UP000225706">
    <property type="component" value="Unassembled WGS sequence"/>
</dbReference>